<keyword evidence="6 8" id="KW-0456">Lyase</keyword>
<evidence type="ECO:0000256" key="2">
    <source>
        <dbReference type="ARBA" id="ARBA00008900"/>
    </source>
</evidence>
<dbReference type="PANTHER" id="PTHR12589">
    <property type="entry name" value="PYRUVOYL TETRAHYDROBIOPTERIN SYNTHASE"/>
    <property type="match status" value="1"/>
</dbReference>
<comment type="cofactor">
    <cofactor evidence="8">
        <name>Zn(2+)</name>
        <dbReference type="ChEBI" id="CHEBI:29105"/>
    </cofactor>
    <text evidence="8">Binds 1 zinc ion per subunit.</text>
</comment>
<keyword evidence="4 8" id="KW-0479">Metal-binding</keyword>
<evidence type="ECO:0000313" key="10">
    <source>
        <dbReference type="Proteomes" id="UP000627521"/>
    </source>
</evidence>
<comment type="catalytic activity">
    <reaction evidence="7 8">
        <text>7,8-dihydroneopterin 3'-triphosphate + H2O = 6-carboxy-5,6,7,8-tetrahydropterin + triphosphate + acetaldehyde + 2 H(+)</text>
        <dbReference type="Rhea" id="RHEA:27966"/>
        <dbReference type="ChEBI" id="CHEBI:15343"/>
        <dbReference type="ChEBI" id="CHEBI:15377"/>
        <dbReference type="ChEBI" id="CHEBI:15378"/>
        <dbReference type="ChEBI" id="CHEBI:18036"/>
        <dbReference type="ChEBI" id="CHEBI:58462"/>
        <dbReference type="ChEBI" id="CHEBI:61032"/>
        <dbReference type="EC" id="4.1.2.50"/>
    </reaction>
</comment>
<keyword evidence="5 8" id="KW-0862">Zinc</keyword>
<evidence type="ECO:0000256" key="6">
    <source>
        <dbReference type="ARBA" id="ARBA00023239"/>
    </source>
</evidence>
<evidence type="ECO:0000256" key="8">
    <source>
        <dbReference type="PIRNR" id="PIRNR006113"/>
    </source>
</evidence>
<accession>A0ABR8LWE6</accession>
<dbReference type="PIRSF" id="PIRSF006113">
    <property type="entry name" value="PTP_synth"/>
    <property type="match status" value="1"/>
</dbReference>
<dbReference type="Proteomes" id="UP000627521">
    <property type="component" value="Unassembled WGS sequence"/>
</dbReference>
<dbReference type="RefSeq" id="WP_191099099.1">
    <property type="nucleotide sequence ID" value="NZ_JACXXF010000001.1"/>
</dbReference>
<dbReference type="InterPro" id="IPR007115">
    <property type="entry name" value="6-PTP_synth/QueD"/>
</dbReference>
<evidence type="ECO:0000256" key="5">
    <source>
        <dbReference type="ARBA" id="ARBA00022833"/>
    </source>
</evidence>
<dbReference type="PANTHER" id="PTHR12589:SF7">
    <property type="entry name" value="6-PYRUVOYL TETRAHYDROBIOPTERIN SYNTHASE"/>
    <property type="match status" value="1"/>
</dbReference>
<keyword evidence="10" id="KW-1185">Reference proteome</keyword>
<name>A0ABR8LWE6_9FLAO</name>
<reference evidence="9 10" key="1">
    <citation type="submission" date="2020-09" db="EMBL/GenBank/DDBJ databases">
        <title>Bacillus nautilus sp. nov., Chryseoglobus crepusculi sp. nov, and Psychrobacter noctis sp. nov., isolated from deep-sea sponges from the equatorial Atlantic.</title>
        <authorList>
            <person name="Stennett H.L."/>
            <person name="Williams S.E."/>
        </authorList>
    </citation>
    <scope>NUCLEOTIDE SEQUENCE [LARGE SCALE GENOMIC DNA]</scope>
    <source>
        <strain evidence="9 10">28M-24</strain>
    </source>
</reference>
<dbReference type="Pfam" id="PF01242">
    <property type="entry name" value="PTPS"/>
    <property type="match status" value="1"/>
</dbReference>
<evidence type="ECO:0000256" key="4">
    <source>
        <dbReference type="ARBA" id="ARBA00022723"/>
    </source>
</evidence>
<evidence type="ECO:0000256" key="7">
    <source>
        <dbReference type="ARBA" id="ARBA00048807"/>
    </source>
</evidence>
<dbReference type="Gene3D" id="3.30.479.10">
    <property type="entry name" value="6-pyruvoyl tetrahydropterin synthase/QueD"/>
    <property type="match status" value="1"/>
</dbReference>
<comment type="pathway">
    <text evidence="1 8">Purine metabolism; 7-cyano-7-deazaguanine biosynthesis.</text>
</comment>
<sequence length="136" mass="15619">MKVTVSRKAHFNAAHRLYRKDWSMEKNDEVFGKCNNPNYHGHNYELIASVTGEIDQETGFVIDVKVLKDIIKTEVEDAFDHKNLNLDVTEFKDLNPTAENIAVVVYNKIKAKLKPSLDLEVTLYETPRNFVSYSGK</sequence>
<dbReference type="InterPro" id="IPR038418">
    <property type="entry name" value="6-PTP_synth/QueD_sf"/>
</dbReference>
<evidence type="ECO:0000313" key="9">
    <source>
        <dbReference type="EMBL" id="MBD3862568.1"/>
    </source>
</evidence>
<evidence type="ECO:0000256" key="3">
    <source>
        <dbReference type="ARBA" id="ARBA00018141"/>
    </source>
</evidence>
<proteinExistence type="inferred from homology"/>
<comment type="similarity">
    <text evidence="2 8">Belongs to the PTPS family. QueD subfamily.</text>
</comment>
<dbReference type="EC" id="4.-.-.-" evidence="8"/>
<dbReference type="SUPFAM" id="SSF55620">
    <property type="entry name" value="Tetrahydrobiopterin biosynthesis enzymes-like"/>
    <property type="match status" value="1"/>
</dbReference>
<comment type="caution">
    <text evidence="9">The sequence shown here is derived from an EMBL/GenBank/DDBJ whole genome shotgun (WGS) entry which is preliminary data.</text>
</comment>
<protein>
    <recommendedName>
        <fullName evidence="3 8">6-carboxy-5,6,7,8-tetrahydropterin synthase</fullName>
        <ecNumber evidence="8">4.-.-.-</ecNumber>
    </recommendedName>
</protein>
<dbReference type="EMBL" id="JACXXH010000001">
    <property type="protein sequence ID" value="MBD3862568.1"/>
    <property type="molecule type" value="Genomic_DNA"/>
</dbReference>
<organism evidence="9 10">
    <name type="scientific">Olleya marilimosa</name>
    <dbReference type="NCBI Taxonomy" id="272164"/>
    <lineage>
        <taxon>Bacteria</taxon>
        <taxon>Pseudomonadati</taxon>
        <taxon>Bacteroidota</taxon>
        <taxon>Flavobacteriia</taxon>
        <taxon>Flavobacteriales</taxon>
        <taxon>Flavobacteriaceae</taxon>
    </lineage>
</organism>
<keyword evidence="8" id="KW-0671">Queuosine biosynthesis</keyword>
<evidence type="ECO:0000256" key="1">
    <source>
        <dbReference type="ARBA" id="ARBA00005061"/>
    </source>
</evidence>
<gene>
    <name evidence="9" type="ORF">IEG06_03830</name>
</gene>